<protein>
    <submittedName>
        <fullName evidence="1">G protein-coupled receptor</fullName>
    </submittedName>
</protein>
<dbReference type="EnsemblMetazoa" id="PPA41012.1">
    <property type="protein sequence ID" value="PPA41012.1"/>
    <property type="gene ID" value="WBGene00279381"/>
</dbReference>
<evidence type="ECO:0000313" key="1">
    <source>
        <dbReference type="EnsemblMetazoa" id="PPA41012.1"/>
    </source>
</evidence>
<proteinExistence type="predicted"/>
<keyword evidence="2" id="KW-1185">Reference proteome</keyword>
<name>A0A2A6CN18_PRIPA</name>
<sequence>MVAMHFTVDDLGLLLSVAETILLLFGLLFYVWATYSICTDTLLHANFRMVLCIILLRSVLIPLRRLPTLYWRVFIIGEDTVPFIFIYGELTVFTYNLLCTCVLVLSLERLLYTYFKCCSRSGLIGKAAVIGLLILSNGFLFLLRRFCPSIVFSITFLISAPVVSFILLICVFRTNLRRRKVLDVSNLNEKAEASRSMNAVRIFLPAMFVSCAVTAGLGLLSLVQYFWIKQEVVGSSESKLNNIFGLISAVDSLLTPMLVVVRHKYLKIISAQRLKKEIEQKPISSEEHMKQFVLDWKCIMDPGFDACSVLAIIEFITNCLAQCAMILAVHSIASDKHLHGNFKFVLFLALSRTFLNFIRRSVANYLTLFWIEEVSQEFLVFYKYVSIFTSMLLSISMQLVAVERLLYTYNVANYRRTHASVYSLCFCAAFLILSSVGITLCDNTIVPIAFQFAAPMFTLALLAIVYRANHRRRRPHRSLSLDEKSLANQNMNSVRLFLPPMICSSAFSILHGALTLGKFVALSEEFGYSESIMNAIVGLTIALDDLLTPSIAFFCHRHLKGRAIRRIACELRNTSLEPDDYFKQFEKAWKIGDSRG</sequence>
<dbReference type="PANTHER" id="PTHR23128">
    <property type="entry name" value="SERPENTINE RECEPTOR, CLASS E (EPSILON)-RELATED"/>
    <property type="match status" value="1"/>
</dbReference>
<evidence type="ECO:0000313" key="2">
    <source>
        <dbReference type="Proteomes" id="UP000005239"/>
    </source>
</evidence>
<accession>A0A8R1UWX9</accession>
<accession>A0A2A6CN18</accession>
<reference evidence="2" key="1">
    <citation type="journal article" date="2008" name="Nat. Genet.">
        <title>The Pristionchus pacificus genome provides a unique perspective on nematode lifestyle and parasitism.</title>
        <authorList>
            <person name="Dieterich C."/>
            <person name="Clifton S.W."/>
            <person name="Schuster L.N."/>
            <person name="Chinwalla A."/>
            <person name="Delehaunty K."/>
            <person name="Dinkelacker I."/>
            <person name="Fulton L."/>
            <person name="Fulton R."/>
            <person name="Godfrey J."/>
            <person name="Minx P."/>
            <person name="Mitreva M."/>
            <person name="Roeseler W."/>
            <person name="Tian H."/>
            <person name="Witte H."/>
            <person name="Yang S.P."/>
            <person name="Wilson R.K."/>
            <person name="Sommer R.J."/>
        </authorList>
    </citation>
    <scope>NUCLEOTIDE SEQUENCE [LARGE SCALE GENOMIC DNA]</scope>
    <source>
        <strain evidence="2">PS312</strain>
    </source>
</reference>
<dbReference type="Proteomes" id="UP000005239">
    <property type="component" value="Unassembled WGS sequence"/>
</dbReference>
<organism evidence="1 2">
    <name type="scientific">Pristionchus pacificus</name>
    <name type="common">Parasitic nematode worm</name>
    <dbReference type="NCBI Taxonomy" id="54126"/>
    <lineage>
        <taxon>Eukaryota</taxon>
        <taxon>Metazoa</taxon>
        <taxon>Ecdysozoa</taxon>
        <taxon>Nematoda</taxon>
        <taxon>Chromadorea</taxon>
        <taxon>Rhabditida</taxon>
        <taxon>Rhabditina</taxon>
        <taxon>Diplogasteromorpha</taxon>
        <taxon>Diplogasteroidea</taxon>
        <taxon>Neodiplogasteridae</taxon>
        <taxon>Pristionchus</taxon>
    </lineage>
</organism>
<dbReference type="AlphaFoldDB" id="A0A2A6CN18"/>
<gene>
    <name evidence="1" type="primary">WBGene00279381</name>
</gene>
<dbReference type="PANTHER" id="PTHR23128:SF132">
    <property type="entry name" value="SERPENTINE RECEPTOR, CLASS E (EPSILON)-RELATED"/>
    <property type="match status" value="1"/>
</dbReference>
<reference evidence="1" key="2">
    <citation type="submission" date="2022-06" db="UniProtKB">
        <authorList>
            <consortium name="EnsemblMetazoa"/>
        </authorList>
    </citation>
    <scope>IDENTIFICATION</scope>
    <source>
        <strain evidence="1">PS312</strain>
    </source>
</reference>